<dbReference type="CDD" id="cd18140">
    <property type="entry name" value="HLD_clamp_RFC"/>
    <property type="match status" value="1"/>
</dbReference>
<dbReference type="GO" id="GO:0003677">
    <property type="term" value="F:DNA binding"/>
    <property type="evidence" value="ECO:0007669"/>
    <property type="project" value="UniProtKB-KW"/>
</dbReference>
<dbReference type="Gene3D" id="3.40.50.300">
    <property type="entry name" value="P-loop containing nucleotide triphosphate hydrolases"/>
    <property type="match status" value="2"/>
</dbReference>
<evidence type="ECO:0000256" key="6">
    <source>
        <dbReference type="ARBA" id="ARBA00023306"/>
    </source>
</evidence>
<reference evidence="8" key="1">
    <citation type="submission" date="2022-07" db="EMBL/GenBank/DDBJ databases">
        <title>Genome Sequence of Physisporinus lineatus.</title>
        <authorList>
            <person name="Buettner E."/>
        </authorList>
    </citation>
    <scope>NUCLEOTIDE SEQUENCE</scope>
    <source>
        <strain evidence="8">VT162</strain>
    </source>
</reference>
<proteinExistence type="predicted"/>
<protein>
    <recommendedName>
        <fullName evidence="10">Chromosome transmission fidelity protein 18</fullName>
    </recommendedName>
</protein>
<keyword evidence="9" id="KW-1185">Reference proteome</keyword>
<dbReference type="InterPro" id="IPR027417">
    <property type="entry name" value="P-loop_NTPase"/>
</dbReference>
<feature type="region of interest" description="Disordered" evidence="7">
    <location>
        <begin position="18"/>
        <end position="41"/>
    </location>
</feature>
<keyword evidence="5" id="KW-0539">Nucleus</keyword>
<comment type="caution">
    <text evidence="8">The sequence shown here is derived from an EMBL/GenBank/DDBJ whole genome shotgun (WGS) entry which is preliminary data.</text>
</comment>
<comment type="subcellular location">
    <subcellularLocation>
        <location evidence="1">Nucleus</location>
    </subcellularLocation>
</comment>
<evidence type="ECO:0000256" key="1">
    <source>
        <dbReference type="ARBA" id="ARBA00004123"/>
    </source>
</evidence>
<dbReference type="GO" id="GO:0005524">
    <property type="term" value="F:ATP binding"/>
    <property type="evidence" value="ECO:0007669"/>
    <property type="project" value="UniProtKB-KW"/>
</dbReference>
<evidence type="ECO:0000313" key="8">
    <source>
        <dbReference type="EMBL" id="KAJ3484589.1"/>
    </source>
</evidence>
<keyword evidence="6" id="KW-0131">Cell cycle</keyword>
<organism evidence="8 9">
    <name type="scientific">Meripilus lineatus</name>
    <dbReference type="NCBI Taxonomy" id="2056292"/>
    <lineage>
        <taxon>Eukaryota</taxon>
        <taxon>Fungi</taxon>
        <taxon>Dikarya</taxon>
        <taxon>Basidiomycota</taxon>
        <taxon>Agaricomycotina</taxon>
        <taxon>Agaricomycetes</taxon>
        <taxon>Polyporales</taxon>
        <taxon>Meripilaceae</taxon>
        <taxon>Meripilus</taxon>
    </lineage>
</organism>
<dbReference type="InterPro" id="IPR047854">
    <property type="entry name" value="RFC_lid"/>
</dbReference>
<dbReference type="PANTHER" id="PTHR46765:SF1">
    <property type="entry name" value="P-LOOP CONTAINING NUCLEOSIDE TRIPHOSPHATE HYDROLASES SUPERFAMILY PROTEIN"/>
    <property type="match status" value="1"/>
</dbReference>
<dbReference type="AlphaFoldDB" id="A0AAD5V3B4"/>
<dbReference type="InterPro" id="IPR053016">
    <property type="entry name" value="CTF18-RFC_complex"/>
</dbReference>
<keyword evidence="3" id="KW-0067">ATP-binding</keyword>
<dbReference type="PANTHER" id="PTHR46765">
    <property type="entry name" value="P-LOOP CONTAINING NUCLEOSIDE TRIPHOSPHATE HYDROLASES SUPERFAMILY PROTEIN"/>
    <property type="match status" value="1"/>
</dbReference>
<accession>A0AAD5V3B4</accession>
<gene>
    <name evidence="8" type="ORF">NLI96_g5531</name>
</gene>
<dbReference type="GO" id="GO:0005634">
    <property type="term" value="C:nucleus"/>
    <property type="evidence" value="ECO:0007669"/>
    <property type="project" value="UniProtKB-SubCell"/>
</dbReference>
<dbReference type="Proteomes" id="UP001212997">
    <property type="component" value="Unassembled WGS sequence"/>
</dbReference>
<evidence type="ECO:0000313" key="9">
    <source>
        <dbReference type="Proteomes" id="UP001212997"/>
    </source>
</evidence>
<evidence type="ECO:0008006" key="10">
    <source>
        <dbReference type="Google" id="ProtNLM"/>
    </source>
</evidence>
<evidence type="ECO:0000256" key="7">
    <source>
        <dbReference type="SAM" id="MobiDB-lite"/>
    </source>
</evidence>
<sequence length="738" mass="82607">MLETESLFGAPSALLGSTSNLDSMDVEPSEPSQSSSGFVLGDLLGGPANTTKVSLLQNETAETNLGGRAEALSGNEFMANGLLSDPYELPSLSEIIRPYVANRTELPNTSEPLLRPSIRATSLSGKAVFLRKKWRRSESSTPLRGVQGSDCSRLLSIPVPRLMDSLAAQTASRLTMAETNTPLVGTSQNKDQKTAMLVDVYRPQRFIDLVGDDRVHREVLAWVKEWDFCVFGNKKGKKRQRDEENLDPYRRPQEKVFDVNASDTRTAQTVEDRIRPAIESGSSVGSSKPNLIIIDEIDGSTGGTDNSAGFIQSLIQLTLDKPRKKGRKGGPKQSCPLLRPIICICNDLYASSLTKLRPHARIVRFNRPNDVHLVRRLRTICECEGMKAESRALSTLVGLARGDMRGCLNTLQILQARGQHITEDLVRKATNGMKEADASQTSVLNDLFLPMPKKRVKDLGITEDEETRYVSRLCREIEACGSTDKIAIGCFEHYATLRKHDSNFSRYLKANEWLSSYDLMAGEMRSEREYSMLQYLSYMLVPFNPLFSERGGEKVERPKADWEHYTKTKVNEEIYKSLGKCMRTAGTRQGGAYRHLCSDEILQLEFSPYINRIISPPLRPVNSQVVKPEERAVLSRLVDIMSCLELRFIQERSEEGHLVYRLDPPIDVFMTYDGKRASDIAVSRYAVRHLVASEVRTLHISTPTLSLSTVPFSHLGIPKMTKSVLGAYSLKDGWWEFG</sequence>
<evidence type="ECO:0000256" key="3">
    <source>
        <dbReference type="ARBA" id="ARBA00022840"/>
    </source>
</evidence>
<evidence type="ECO:0000256" key="5">
    <source>
        <dbReference type="ARBA" id="ARBA00023242"/>
    </source>
</evidence>
<dbReference type="SUPFAM" id="SSF52540">
    <property type="entry name" value="P-loop containing nucleoside triphosphate hydrolases"/>
    <property type="match status" value="1"/>
</dbReference>
<name>A0AAD5V3B4_9APHY</name>
<evidence type="ECO:0000256" key="2">
    <source>
        <dbReference type="ARBA" id="ARBA00022741"/>
    </source>
</evidence>
<keyword evidence="2" id="KW-0547">Nucleotide-binding</keyword>
<keyword evidence="4" id="KW-0238">DNA-binding</keyword>
<dbReference type="EMBL" id="JANAWD010000183">
    <property type="protein sequence ID" value="KAJ3484589.1"/>
    <property type="molecule type" value="Genomic_DNA"/>
</dbReference>
<evidence type="ECO:0000256" key="4">
    <source>
        <dbReference type="ARBA" id="ARBA00023125"/>
    </source>
</evidence>
<dbReference type="Gene3D" id="1.10.8.60">
    <property type="match status" value="1"/>
</dbReference>